<feature type="region of interest" description="Disordered" evidence="1">
    <location>
        <begin position="1"/>
        <end position="44"/>
    </location>
</feature>
<dbReference type="Proteomes" id="UP000431826">
    <property type="component" value="Unassembled WGS sequence"/>
</dbReference>
<evidence type="ECO:0000256" key="1">
    <source>
        <dbReference type="SAM" id="MobiDB-lite"/>
    </source>
</evidence>
<keyword evidence="3" id="KW-1185">Reference proteome</keyword>
<comment type="caution">
    <text evidence="2">The sequence shown here is derived from an EMBL/GenBank/DDBJ whole genome shotgun (WGS) entry which is preliminary data.</text>
</comment>
<dbReference type="AlphaFoldDB" id="A0A640UTC5"/>
<sequence>MASGASGDAEAGSASGASWGVGAESGSGVVLTHPEYGRAGRGHRPAWAHGTLLSVAPGGRGEPFSAHRETFRPSGPIHGPPERGLPTWHEFPWAAPPRVMGAAVVSHG</sequence>
<accession>A0A640UTC5</accession>
<reference evidence="2 3" key="1">
    <citation type="submission" date="2019-12" db="EMBL/GenBank/DDBJ databases">
        <title>Whole genome shotgun sequence of Streptomyces tubercidicus NBRC 13090.</title>
        <authorList>
            <person name="Ichikawa N."/>
            <person name="Kimura A."/>
            <person name="Kitahashi Y."/>
            <person name="Komaki H."/>
            <person name="Tamura T."/>
        </authorList>
    </citation>
    <scope>NUCLEOTIDE SEQUENCE [LARGE SCALE GENOMIC DNA]</scope>
    <source>
        <strain evidence="2 3">NBRC 13090</strain>
    </source>
</reference>
<proteinExistence type="predicted"/>
<protein>
    <submittedName>
        <fullName evidence="2">Uncharacterized protein</fullName>
    </submittedName>
</protein>
<organism evidence="2 3">
    <name type="scientific">Streptomyces tubercidicus</name>
    <dbReference type="NCBI Taxonomy" id="47759"/>
    <lineage>
        <taxon>Bacteria</taxon>
        <taxon>Bacillati</taxon>
        <taxon>Actinomycetota</taxon>
        <taxon>Actinomycetes</taxon>
        <taxon>Kitasatosporales</taxon>
        <taxon>Streptomycetaceae</taxon>
        <taxon>Streptomyces</taxon>
    </lineage>
</organism>
<name>A0A640UTC5_9ACTN</name>
<feature type="region of interest" description="Disordered" evidence="1">
    <location>
        <begin position="58"/>
        <end position="84"/>
    </location>
</feature>
<evidence type="ECO:0000313" key="3">
    <source>
        <dbReference type="Proteomes" id="UP000431826"/>
    </source>
</evidence>
<feature type="compositionally biased region" description="Low complexity" evidence="1">
    <location>
        <begin position="1"/>
        <end position="28"/>
    </location>
</feature>
<evidence type="ECO:0000313" key="2">
    <source>
        <dbReference type="EMBL" id="GFE39283.1"/>
    </source>
</evidence>
<dbReference type="EMBL" id="BLIR01000001">
    <property type="protein sequence ID" value="GFE39283.1"/>
    <property type="molecule type" value="Genomic_DNA"/>
</dbReference>
<gene>
    <name evidence="2" type="ORF">Stube_39560</name>
</gene>